<keyword evidence="3" id="KW-1185">Reference proteome</keyword>
<accession>A0A2K9AHV0</accession>
<feature type="domain" description="ApeI dehydratase-like" evidence="1">
    <location>
        <begin position="10"/>
        <end position="114"/>
    </location>
</feature>
<name>A0A2K9AHV0_9GAMM</name>
<dbReference type="PIRSF" id="PIRSF030962">
    <property type="entry name" value="Dehydrase_ECs4332_prd"/>
    <property type="match status" value="1"/>
</dbReference>
<dbReference type="RefSeq" id="WP_106647802.1">
    <property type="nucleotide sequence ID" value="NZ_BMGO01000001.1"/>
</dbReference>
<proteinExistence type="predicted"/>
<evidence type="ECO:0000313" key="2">
    <source>
        <dbReference type="EMBL" id="AUD79956.1"/>
    </source>
</evidence>
<gene>
    <name evidence="2" type="ORF">CW740_12110</name>
</gene>
<sequence>MDYPEILSQNAGDHSVLLELDIKPALDAFEGHFDQFPIVPGVVQIGWSLHFFNQLLATNLNPEKRAVIDKISALKFQHVITPNTPVSLELAHDLNKQQLSFRFFNHDHQFSSGKIHLDDCQNSA</sequence>
<dbReference type="Proteomes" id="UP000232693">
    <property type="component" value="Chromosome"/>
</dbReference>
<dbReference type="InterPro" id="IPR016962">
    <property type="entry name" value="Dehydrase_ECs4332_prd"/>
</dbReference>
<dbReference type="OrthoDB" id="9812842at2"/>
<evidence type="ECO:0000259" key="1">
    <source>
        <dbReference type="Pfam" id="PF22818"/>
    </source>
</evidence>
<dbReference type="EMBL" id="CP025120">
    <property type="protein sequence ID" value="AUD79956.1"/>
    <property type="molecule type" value="Genomic_DNA"/>
</dbReference>
<organism evidence="2 3">
    <name type="scientific">Kangiella profundi</name>
    <dbReference type="NCBI Taxonomy" id="1561924"/>
    <lineage>
        <taxon>Bacteria</taxon>
        <taxon>Pseudomonadati</taxon>
        <taxon>Pseudomonadota</taxon>
        <taxon>Gammaproteobacteria</taxon>
        <taxon>Kangiellales</taxon>
        <taxon>Kangiellaceae</taxon>
        <taxon>Kangiella</taxon>
    </lineage>
</organism>
<dbReference type="AlphaFoldDB" id="A0A2K9AHV0"/>
<dbReference type="InterPro" id="IPR029069">
    <property type="entry name" value="HotDog_dom_sf"/>
</dbReference>
<dbReference type="Pfam" id="PF22818">
    <property type="entry name" value="ApeI-like"/>
    <property type="match status" value="1"/>
</dbReference>
<dbReference type="SUPFAM" id="SSF54637">
    <property type="entry name" value="Thioesterase/thiol ester dehydrase-isomerase"/>
    <property type="match status" value="1"/>
</dbReference>
<evidence type="ECO:0000313" key="3">
    <source>
        <dbReference type="Proteomes" id="UP000232693"/>
    </source>
</evidence>
<reference evidence="2 3" key="1">
    <citation type="submission" date="2017-12" db="EMBL/GenBank/DDBJ databases">
        <title>Kangiella profundi FT102 completed genome.</title>
        <authorList>
            <person name="Xu J."/>
            <person name="Wang J."/>
            <person name="Lu Y."/>
        </authorList>
    </citation>
    <scope>NUCLEOTIDE SEQUENCE [LARGE SCALE GENOMIC DNA]</scope>
    <source>
        <strain evidence="2 3">FT102</strain>
    </source>
</reference>
<protein>
    <submittedName>
        <fullName evidence="2">AMP-binding protein</fullName>
    </submittedName>
</protein>
<dbReference type="Gene3D" id="3.10.129.10">
    <property type="entry name" value="Hotdog Thioesterase"/>
    <property type="match status" value="1"/>
</dbReference>
<dbReference type="InterPro" id="IPR054545">
    <property type="entry name" value="ApeI-like"/>
</dbReference>
<dbReference type="KEGG" id="kpd:CW740_12110"/>